<evidence type="ECO:0000313" key="2">
    <source>
        <dbReference type="Proteomes" id="UP001164539"/>
    </source>
</evidence>
<keyword evidence="2" id="KW-1185">Reference proteome</keyword>
<dbReference type="EMBL" id="CM051399">
    <property type="protein sequence ID" value="KAJ4717144.1"/>
    <property type="molecule type" value="Genomic_DNA"/>
</dbReference>
<accession>A0ACC1Y0D2</accession>
<dbReference type="Proteomes" id="UP001164539">
    <property type="component" value="Chromosome 6"/>
</dbReference>
<gene>
    <name evidence="1" type="ORF">OWV82_012069</name>
</gene>
<sequence length="222" mass="24642">MAAHNFLPNLLLLSLLATLLAIAFGSDVPFKPSVMNPFPCNESIRTCTALLYHINQSLSEDQIASFYSVNSSQIKPIFHGDQKDYMITVDCSCKDVNGSRGYFYDTTYKVEPNDTFVDVSAKIYSGQAWKVEGEEKKFIAGEVFPIHLICGCVETDTQIVVTYTVQQEDTLPSIAMLLSANISGIESMNKMLAENPGYIDVGWVLYVPMEINGTPPPKAREY</sequence>
<name>A0ACC1Y0D2_MELAZ</name>
<protein>
    <submittedName>
        <fullName evidence="1">LysM domain receptor-like kinase 3</fullName>
    </submittedName>
</protein>
<reference evidence="1 2" key="1">
    <citation type="journal article" date="2023" name="Science">
        <title>Complex scaffold remodeling in plant triterpene biosynthesis.</title>
        <authorList>
            <person name="De La Pena R."/>
            <person name="Hodgson H."/>
            <person name="Liu J.C."/>
            <person name="Stephenson M.J."/>
            <person name="Martin A.C."/>
            <person name="Owen C."/>
            <person name="Harkess A."/>
            <person name="Leebens-Mack J."/>
            <person name="Jimenez L.E."/>
            <person name="Osbourn A."/>
            <person name="Sattely E.S."/>
        </authorList>
    </citation>
    <scope>NUCLEOTIDE SEQUENCE [LARGE SCALE GENOMIC DNA]</scope>
    <source>
        <strain evidence="2">cv. JPN11</strain>
        <tissue evidence="1">Leaf</tissue>
    </source>
</reference>
<proteinExistence type="predicted"/>
<comment type="caution">
    <text evidence="1">The sequence shown here is derived from an EMBL/GenBank/DDBJ whole genome shotgun (WGS) entry which is preliminary data.</text>
</comment>
<evidence type="ECO:0000313" key="1">
    <source>
        <dbReference type="EMBL" id="KAJ4717144.1"/>
    </source>
</evidence>
<organism evidence="1 2">
    <name type="scientific">Melia azedarach</name>
    <name type="common">Chinaberry tree</name>
    <dbReference type="NCBI Taxonomy" id="155640"/>
    <lineage>
        <taxon>Eukaryota</taxon>
        <taxon>Viridiplantae</taxon>
        <taxon>Streptophyta</taxon>
        <taxon>Embryophyta</taxon>
        <taxon>Tracheophyta</taxon>
        <taxon>Spermatophyta</taxon>
        <taxon>Magnoliopsida</taxon>
        <taxon>eudicotyledons</taxon>
        <taxon>Gunneridae</taxon>
        <taxon>Pentapetalae</taxon>
        <taxon>rosids</taxon>
        <taxon>malvids</taxon>
        <taxon>Sapindales</taxon>
        <taxon>Meliaceae</taxon>
        <taxon>Melia</taxon>
    </lineage>
</organism>